<organism evidence="2 3">
    <name type="scientific">Ereboglobus luteus</name>
    <dbReference type="NCBI Taxonomy" id="1796921"/>
    <lineage>
        <taxon>Bacteria</taxon>
        <taxon>Pseudomonadati</taxon>
        <taxon>Verrucomicrobiota</taxon>
        <taxon>Opitutia</taxon>
        <taxon>Opitutales</taxon>
        <taxon>Opitutaceae</taxon>
        <taxon>Ereboglobus</taxon>
    </lineage>
</organism>
<accession>A0A2U8E140</accession>
<dbReference type="Proteomes" id="UP000244896">
    <property type="component" value="Chromosome"/>
</dbReference>
<dbReference type="PROSITE" id="PS51257">
    <property type="entry name" value="PROKAR_LIPOPROTEIN"/>
    <property type="match status" value="1"/>
</dbReference>
<dbReference type="RefSeq" id="WP_108824375.1">
    <property type="nucleotide sequence ID" value="NZ_CP023004.1"/>
</dbReference>
<evidence type="ECO:0000256" key="1">
    <source>
        <dbReference type="SAM" id="SignalP"/>
    </source>
</evidence>
<reference evidence="2 3" key="1">
    <citation type="journal article" date="2018" name="Syst. Appl. Microbiol.">
        <title>Ereboglobus luteus gen. nov. sp. nov. from cockroach guts, and new insights into the oxygen relationship of the genera Opitutus and Didymococcus (Verrucomicrobia: Opitutaceae).</title>
        <authorList>
            <person name="Tegtmeier D."/>
            <person name="Belitz A."/>
            <person name="Radek R."/>
            <person name="Heimerl T."/>
            <person name="Brune A."/>
        </authorList>
    </citation>
    <scope>NUCLEOTIDE SEQUENCE [LARGE SCALE GENOMIC DNA]</scope>
    <source>
        <strain evidence="2 3">Ho45</strain>
    </source>
</reference>
<dbReference type="AlphaFoldDB" id="A0A2U8E140"/>
<keyword evidence="3" id="KW-1185">Reference proteome</keyword>
<dbReference type="Pfam" id="PF13036">
    <property type="entry name" value="LpoB"/>
    <property type="match status" value="1"/>
</dbReference>
<gene>
    <name evidence="2" type="ORF">CKA38_04245</name>
</gene>
<dbReference type="OrthoDB" id="8969905at2"/>
<evidence type="ECO:0000313" key="3">
    <source>
        <dbReference type="Proteomes" id="UP000244896"/>
    </source>
</evidence>
<name>A0A2U8E140_9BACT</name>
<keyword evidence="1" id="KW-0732">Signal</keyword>
<proteinExistence type="predicted"/>
<feature type="chain" id="PRO_5015911325" evidence="1">
    <location>
        <begin position="22"/>
        <end position="217"/>
    </location>
</feature>
<dbReference type="EMBL" id="CP023004">
    <property type="protein sequence ID" value="AWI08567.1"/>
    <property type="molecule type" value="Genomic_DNA"/>
</dbReference>
<evidence type="ECO:0000313" key="2">
    <source>
        <dbReference type="EMBL" id="AWI08567.1"/>
    </source>
</evidence>
<protein>
    <submittedName>
        <fullName evidence="2">Penicillin-binding protein activator LpoB</fullName>
    </submittedName>
</protein>
<feature type="signal peptide" evidence="1">
    <location>
        <begin position="1"/>
        <end position="21"/>
    </location>
</feature>
<dbReference type="KEGG" id="elut:CKA38_04245"/>
<sequence>MNTRKPTAAQRLLLAASLLSALVLISACSSTSKGVQYPSGVPVVEVNPDERGSVAGTGIESQDLVAVTDKMARSILGIPQIANAVTPPVIILDPVVNDTRFAIQKDMFLDRIRISLNQKAAGKVTFLARDRMAALQREQQLKQSGQVTASADPNTVEFKGADYFLTGKLSSLSTRTSQGLSDYVMYSFQLINARTSAIVWEDMAEIKKQGLEDAAYR</sequence>
<dbReference type="InterPro" id="IPR014094">
    <property type="entry name" value="LpoB"/>
</dbReference>
<dbReference type="Gene3D" id="3.40.50.10610">
    <property type="entry name" value="ABC-type transport auxiliary lipoprotein component"/>
    <property type="match status" value="1"/>
</dbReference>